<evidence type="ECO:0000313" key="3">
    <source>
        <dbReference type="Proteomes" id="UP001201463"/>
    </source>
</evidence>
<dbReference type="Proteomes" id="UP001201463">
    <property type="component" value="Unassembled WGS sequence"/>
</dbReference>
<evidence type="ECO:0000313" key="2">
    <source>
        <dbReference type="EMBL" id="MCE4538878.1"/>
    </source>
</evidence>
<name>A0ABS8XIQ0_9BURK</name>
<reference evidence="2 3" key="1">
    <citation type="submission" date="2021-12" db="EMBL/GenBank/DDBJ databases">
        <title>Genome seq of p7.</title>
        <authorList>
            <person name="Seo T."/>
        </authorList>
    </citation>
    <scope>NUCLEOTIDE SEQUENCE [LARGE SCALE GENOMIC DNA]</scope>
    <source>
        <strain evidence="2 3">P7</strain>
    </source>
</reference>
<accession>A0ABS8XIQ0</accession>
<feature type="region of interest" description="Disordered" evidence="1">
    <location>
        <begin position="1"/>
        <end position="81"/>
    </location>
</feature>
<dbReference type="EMBL" id="JAJTWT010000006">
    <property type="protein sequence ID" value="MCE4538878.1"/>
    <property type="molecule type" value="Genomic_DNA"/>
</dbReference>
<dbReference type="RefSeq" id="WP_233393397.1">
    <property type="nucleotide sequence ID" value="NZ_JAJTWT010000006.1"/>
</dbReference>
<proteinExistence type="predicted"/>
<comment type="caution">
    <text evidence="2">The sequence shown here is derived from an EMBL/GenBank/DDBJ whole genome shotgun (WGS) entry which is preliminary data.</text>
</comment>
<sequence length="81" mass="8291">MSTNPLSHVGQTPRPETSAADAADEQAGDAGSPERQLNPSEGGRIPPDGRPQAEPGPTSAQPRKIRDLKPGEPPPESSAGS</sequence>
<protein>
    <submittedName>
        <fullName evidence="2">Uncharacterized protein</fullName>
    </submittedName>
</protein>
<feature type="compositionally biased region" description="Pro residues" evidence="1">
    <location>
        <begin position="71"/>
        <end position="81"/>
    </location>
</feature>
<evidence type="ECO:0000256" key="1">
    <source>
        <dbReference type="SAM" id="MobiDB-lite"/>
    </source>
</evidence>
<organism evidence="2 3">
    <name type="scientific">Pelomonas caseinilytica</name>
    <dbReference type="NCBI Taxonomy" id="2906763"/>
    <lineage>
        <taxon>Bacteria</taxon>
        <taxon>Pseudomonadati</taxon>
        <taxon>Pseudomonadota</taxon>
        <taxon>Betaproteobacteria</taxon>
        <taxon>Burkholderiales</taxon>
        <taxon>Sphaerotilaceae</taxon>
        <taxon>Roseateles</taxon>
    </lineage>
</organism>
<gene>
    <name evidence="2" type="ORF">LXT12_16615</name>
</gene>
<feature type="compositionally biased region" description="Polar residues" evidence="1">
    <location>
        <begin position="1"/>
        <end position="10"/>
    </location>
</feature>
<keyword evidence="3" id="KW-1185">Reference proteome</keyword>